<dbReference type="RefSeq" id="WP_103933420.1">
    <property type="nucleotide sequence ID" value="NZ_FNVA01000004.1"/>
</dbReference>
<sequence length="840" mass="87025">MRFSIERLRWFLVAGAVLLIAGLVATIAISSYRAKKAFVEKLKNFAHIAHETKNFTYSDALLGHTSYTLHAGRVVQHGDGTYSLFDVAVQLHSKTSTEVDHIYANEIEYDQNTGVGKAIGEVRMELEVPQSVAGTRHGTQSPPTAAVTTSPQVVFVDTSSVVYVKKLGVAATADEVRFRWGKLSARAKGAEFSPNDSTLRLLADVHATGILHQQQLDMTASEALIDRNSNIATFGHPTARTGNRTGKSDSAIVYLRKDGSIEHGSATGNVELTEGTALIKAAHLDAVLNESSVLESAKLIGGVTMVDSNPLRPTQGSAQTVDASFDATGAPTVIVGRGQAAVAMQQGAPGGRTMHRAMHGDTITANFVHDAKHAGAGHAGNDAHSSASLIKGLHAVGSAQVSGDSVTAAQGKAAELKQNAVDADDLVASFTQTAEGRALLRTLVGTGHTKLHQEGSEGDVSESRADVLNADFVPSATGAAQLETAKQTGHLTMMSRSVRKPAASGQAPGSSKGPATPTVSTGSAAEGTYVAATDTLTLVGGTHFSDGENSLTANEVTVHEGSGDAEARGNVLASIEQHDAQPSGKVREAQPVTHIASTEAKFVRAGKIAEFRGTDGAPARLWQGGSQVQAANLLFDGVRRSLTARPAGSSGLVRAVFASMGGTGQVVGAKKASGERKTAATIVHVASPRLDYSDLSRQAVFSGGVKIEGTMGQVESQRAVATLNPSKPAAPAADGPASSAAAQANPVNGTLEKVVVYGDVHMRQPGRTGTGDQLTYTAADDEYVLTGSPPHLPHIVDAQQGNVTGATLVFNNAGSTIIVSGNPGQPGGRVRTETEVRQSH</sequence>
<dbReference type="OrthoDB" id="102574at2"/>
<evidence type="ECO:0000256" key="1">
    <source>
        <dbReference type="SAM" id="MobiDB-lite"/>
    </source>
</evidence>
<dbReference type="Gene3D" id="2.60.450.10">
    <property type="entry name" value="Lipopolysaccharide (LPS) transport protein A like domain"/>
    <property type="match status" value="2"/>
</dbReference>
<keyword evidence="4" id="KW-1185">Reference proteome</keyword>
<feature type="region of interest" description="Disordered" evidence="1">
    <location>
        <begin position="484"/>
        <end position="523"/>
    </location>
</feature>
<feature type="compositionally biased region" description="Basic and acidic residues" evidence="1">
    <location>
        <begin position="830"/>
        <end position="840"/>
    </location>
</feature>
<organism evidence="3 4">
    <name type="scientific">Bryocella elongata</name>
    <dbReference type="NCBI Taxonomy" id="863522"/>
    <lineage>
        <taxon>Bacteria</taxon>
        <taxon>Pseudomonadati</taxon>
        <taxon>Acidobacteriota</taxon>
        <taxon>Terriglobia</taxon>
        <taxon>Terriglobales</taxon>
        <taxon>Acidobacteriaceae</taxon>
        <taxon>Bryocella</taxon>
    </lineage>
</organism>
<evidence type="ECO:0000259" key="2">
    <source>
        <dbReference type="Pfam" id="PF03968"/>
    </source>
</evidence>
<evidence type="ECO:0000313" key="4">
    <source>
        <dbReference type="Proteomes" id="UP000236728"/>
    </source>
</evidence>
<dbReference type="AlphaFoldDB" id="A0A1H5Z898"/>
<dbReference type="EMBL" id="FNVA01000004">
    <property type="protein sequence ID" value="SEG32749.1"/>
    <property type="molecule type" value="Genomic_DNA"/>
</dbReference>
<name>A0A1H5Z898_9BACT</name>
<feature type="region of interest" description="Disordered" evidence="1">
    <location>
        <begin position="724"/>
        <end position="745"/>
    </location>
</feature>
<reference evidence="3 4" key="1">
    <citation type="submission" date="2016-10" db="EMBL/GenBank/DDBJ databases">
        <authorList>
            <person name="de Groot N.N."/>
        </authorList>
    </citation>
    <scope>NUCLEOTIDE SEQUENCE [LARGE SCALE GENOMIC DNA]</scope>
    <source>
        <strain evidence="3 4">DSM 22489</strain>
    </source>
</reference>
<feature type="domain" description="Organic solvent tolerance-like N-terminal" evidence="2">
    <location>
        <begin position="684"/>
        <end position="788"/>
    </location>
</feature>
<gene>
    <name evidence="3" type="ORF">SAMN05421819_2522</name>
</gene>
<dbReference type="Proteomes" id="UP000236728">
    <property type="component" value="Unassembled WGS sequence"/>
</dbReference>
<feature type="compositionally biased region" description="Low complexity" evidence="1">
    <location>
        <begin position="725"/>
        <end position="745"/>
    </location>
</feature>
<feature type="region of interest" description="Disordered" evidence="1">
    <location>
        <begin position="821"/>
        <end position="840"/>
    </location>
</feature>
<protein>
    <submittedName>
        <fullName evidence="3">Lipopolysaccharide export system protein LptA</fullName>
    </submittedName>
</protein>
<dbReference type="InterPro" id="IPR005653">
    <property type="entry name" value="OstA-like_N"/>
</dbReference>
<evidence type="ECO:0000313" key="3">
    <source>
        <dbReference type="EMBL" id="SEG32749.1"/>
    </source>
</evidence>
<accession>A0A1H5Z898</accession>
<proteinExistence type="predicted"/>
<dbReference type="Pfam" id="PF03968">
    <property type="entry name" value="LptD_N"/>
    <property type="match status" value="1"/>
</dbReference>